<gene>
    <name evidence="5" type="ORF">M3P09_13695</name>
</gene>
<keyword evidence="1" id="KW-0805">Transcription regulation</keyword>
<keyword evidence="6" id="KW-1185">Reference proteome</keyword>
<dbReference type="Pfam" id="PF22200">
    <property type="entry name" value="ExsA_N"/>
    <property type="match status" value="1"/>
</dbReference>
<dbReference type="Gene3D" id="1.10.10.60">
    <property type="entry name" value="Homeodomain-like"/>
    <property type="match status" value="2"/>
</dbReference>
<dbReference type="InterPro" id="IPR009057">
    <property type="entry name" value="Homeodomain-like_sf"/>
</dbReference>
<comment type="caution">
    <text evidence="5">The sequence shown here is derived from an EMBL/GenBank/DDBJ whole genome shotgun (WGS) entry which is preliminary data.</text>
</comment>
<keyword evidence="3" id="KW-0804">Transcription</keyword>
<reference evidence="5" key="1">
    <citation type="submission" date="2022-05" db="EMBL/GenBank/DDBJ databases">
        <authorList>
            <person name="Park J.-S."/>
        </authorList>
    </citation>
    <scope>NUCLEOTIDE SEQUENCE</scope>
    <source>
        <strain evidence="5">2012CJ34-3</strain>
    </source>
</reference>
<evidence type="ECO:0000256" key="1">
    <source>
        <dbReference type="ARBA" id="ARBA00023015"/>
    </source>
</evidence>
<dbReference type="PROSITE" id="PS01124">
    <property type="entry name" value="HTH_ARAC_FAMILY_2"/>
    <property type="match status" value="1"/>
</dbReference>
<evidence type="ECO:0000256" key="3">
    <source>
        <dbReference type="ARBA" id="ARBA00023163"/>
    </source>
</evidence>
<dbReference type="PANTHER" id="PTHR43280">
    <property type="entry name" value="ARAC-FAMILY TRANSCRIPTIONAL REGULATOR"/>
    <property type="match status" value="1"/>
</dbReference>
<protein>
    <submittedName>
        <fullName evidence="5">AraC family transcriptional regulator</fullName>
    </submittedName>
</protein>
<dbReference type="InterPro" id="IPR054015">
    <property type="entry name" value="ExsA-like_N"/>
</dbReference>
<dbReference type="SUPFAM" id="SSF51182">
    <property type="entry name" value="RmlC-like cupins"/>
    <property type="match status" value="1"/>
</dbReference>
<evidence type="ECO:0000259" key="4">
    <source>
        <dbReference type="PROSITE" id="PS01124"/>
    </source>
</evidence>
<keyword evidence="2" id="KW-0238">DNA-binding</keyword>
<sequence>MAIDIYKHFLKHPRYNKLIGNNFLLVEYKCPLEVENFKLWTDTPFITYVISGQKDWTSLNKTYTIKKGEALFINKGVYNTKQYFEVDYCVMLFFITDDFISRFVKKHKELLHSKNSETTCNQIFEIHVGESLNSLFLSVFNYLNQGNNIPKDLVEIKFNELLFNITLNPENNELVSFFKSLIHKQKTSLNDVMMKNFHCDLSLEEYARIYGKSLSTFKRDFQSYFKETPRRWLNKKRLEYAKTLLENPELNINDICFESGFKNTSHFNRSFKEMYKYPPSQYRKLYLNT</sequence>
<dbReference type="PRINTS" id="PR00032">
    <property type="entry name" value="HTHARAC"/>
</dbReference>
<dbReference type="Proteomes" id="UP001165381">
    <property type="component" value="Unassembled WGS sequence"/>
</dbReference>
<dbReference type="EMBL" id="JAMFLZ010000006">
    <property type="protein sequence ID" value="MCL6296060.1"/>
    <property type="molecule type" value="Genomic_DNA"/>
</dbReference>
<evidence type="ECO:0000313" key="6">
    <source>
        <dbReference type="Proteomes" id="UP001165381"/>
    </source>
</evidence>
<dbReference type="InterPro" id="IPR018060">
    <property type="entry name" value="HTH_AraC"/>
</dbReference>
<feature type="domain" description="HTH araC/xylS-type" evidence="4">
    <location>
        <begin position="187"/>
        <end position="285"/>
    </location>
</feature>
<evidence type="ECO:0000256" key="2">
    <source>
        <dbReference type="ARBA" id="ARBA00023125"/>
    </source>
</evidence>
<evidence type="ECO:0000313" key="5">
    <source>
        <dbReference type="EMBL" id="MCL6296060.1"/>
    </source>
</evidence>
<dbReference type="InterPro" id="IPR011051">
    <property type="entry name" value="RmlC_Cupin_sf"/>
</dbReference>
<dbReference type="PANTHER" id="PTHR43280:SF2">
    <property type="entry name" value="HTH-TYPE TRANSCRIPTIONAL REGULATOR EXSA"/>
    <property type="match status" value="1"/>
</dbReference>
<name>A0ABT0QGM1_9FLAO</name>
<accession>A0ABT0QGM1</accession>
<organism evidence="5 6">
    <name type="scientific">Jejuia spongiicola</name>
    <dbReference type="NCBI Taxonomy" id="2942207"/>
    <lineage>
        <taxon>Bacteria</taxon>
        <taxon>Pseudomonadati</taxon>
        <taxon>Bacteroidota</taxon>
        <taxon>Flavobacteriia</taxon>
        <taxon>Flavobacteriales</taxon>
        <taxon>Flavobacteriaceae</taxon>
        <taxon>Jejuia</taxon>
    </lineage>
</organism>
<dbReference type="InterPro" id="IPR020449">
    <property type="entry name" value="Tscrpt_reg_AraC-type_HTH"/>
</dbReference>
<dbReference type="SUPFAM" id="SSF46689">
    <property type="entry name" value="Homeodomain-like"/>
    <property type="match status" value="2"/>
</dbReference>
<dbReference type="PROSITE" id="PS00041">
    <property type="entry name" value="HTH_ARAC_FAMILY_1"/>
    <property type="match status" value="1"/>
</dbReference>
<dbReference type="SMART" id="SM00342">
    <property type="entry name" value="HTH_ARAC"/>
    <property type="match status" value="1"/>
</dbReference>
<dbReference type="InterPro" id="IPR018062">
    <property type="entry name" value="HTH_AraC-typ_CS"/>
</dbReference>
<proteinExistence type="predicted"/>
<dbReference type="Pfam" id="PF12833">
    <property type="entry name" value="HTH_18"/>
    <property type="match status" value="1"/>
</dbReference>
<dbReference type="RefSeq" id="WP_249973570.1">
    <property type="nucleotide sequence ID" value="NZ_JAMFLZ010000006.1"/>
</dbReference>